<name>A0ABP3AKR5_MYCUL</name>
<reference evidence="1 2" key="1">
    <citation type="submission" date="2014-01" db="EMBL/GenBank/DDBJ databases">
        <authorList>
            <person name="Dobos K."/>
            <person name="Lenaerts A."/>
            <person name="Ordway D."/>
            <person name="DeGroote M.A."/>
            <person name="Parker T."/>
            <person name="Sizemore C."/>
            <person name="Tallon L.J."/>
            <person name="Sadzewicz L.K."/>
            <person name="Sengamalay N."/>
            <person name="Fraser C.M."/>
            <person name="Hine E."/>
            <person name="Shefchek K.A."/>
            <person name="Das S.P."/>
            <person name="Tettelin H."/>
        </authorList>
    </citation>
    <scope>NUCLEOTIDE SEQUENCE [LARGE SCALE GENOMIC DNA]</scope>
    <source>
        <strain evidence="1 2">Harvey</strain>
    </source>
</reference>
<keyword evidence="2" id="KW-1185">Reference proteome</keyword>
<protein>
    <recommendedName>
        <fullName evidence="3">Recombination factor protein RarA</fullName>
    </recommendedName>
</protein>
<evidence type="ECO:0000313" key="2">
    <source>
        <dbReference type="Proteomes" id="UP000020681"/>
    </source>
</evidence>
<evidence type="ECO:0008006" key="3">
    <source>
        <dbReference type="Google" id="ProtNLM"/>
    </source>
</evidence>
<accession>A0ABP3AKR5</accession>
<dbReference type="EMBL" id="JAOL01000099">
    <property type="protein sequence ID" value="EUA90717.1"/>
    <property type="molecule type" value="Genomic_DNA"/>
</dbReference>
<evidence type="ECO:0000313" key="1">
    <source>
        <dbReference type="EMBL" id="EUA90717.1"/>
    </source>
</evidence>
<comment type="caution">
    <text evidence="1">The sequence shown here is derived from an EMBL/GenBank/DDBJ whole genome shotgun (WGS) entry which is preliminary data.</text>
</comment>
<proteinExistence type="predicted"/>
<organism evidence="1 2">
    <name type="scientific">Mycobacterium ulcerans str. Harvey</name>
    <dbReference type="NCBI Taxonomy" id="1299332"/>
    <lineage>
        <taxon>Bacteria</taxon>
        <taxon>Bacillati</taxon>
        <taxon>Actinomycetota</taxon>
        <taxon>Actinomycetes</taxon>
        <taxon>Mycobacteriales</taxon>
        <taxon>Mycobacteriaceae</taxon>
        <taxon>Mycobacterium</taxon>
        <taxon>Mycobacterium ulcerans group</taxon>
    </lineage>
</organism>
<dbReference type="Proteomes" id="UP000020681">
    <property type="component" value="Unassembled WGS sequence"/>
</dbReference>
<gene>
    <name evidence="1" type="ORF">I551_2770</name>
</gene>
<sequence length="67" mass="7083">MSEPVSDGLFDLPGAPQHSDHALEVSAGAPLAVRMRPESLDEVVGQGHLLAPGRRCAGWWKAPASPR</sequence>